<evidence type="ECO:0000313" key="2">
    <source>
        <dbReference type="Proteomes" id="UP001527392"/>
    </source>
</evidence>
<name>A0ABT4K618_9LACO</name>
<proteinExistence type="predicted"/>
<dbReference type="EMBL" id="JAKHMS010000003">
    <property type="protein sequence ID" value="MCZ3781049.1"/>
    <property type="molecule type" value="Genomic_DNA"/>
</dbReference>
<protein>
    <submittedName>
        <fullName evidence="1">Phage baseplate upper protein</fullName>
    </submittedName>
</protein>
<evidence type="ECO:0000313" key="1">
    <source>
        <dbReference type="EMBL" id="MCZ3781049.1"/>
    </source>
</evidence>
<comment type="caution">
    <text evidence="1">The sequence shown here is derived from an EMBL/GenBank/DDBJ whole genome shotgun (WGS) entry which is preliminary data.</text>
</comment>
<accession>A0ABT4K618</accession>
<organism evidence="1 2">
    <name type="scientific">Limosilactobacillus vaginalis</name>
    <dbReference type="NCBI Taxonomy" id="1633"/>
    <lineage>
        <taxon>Bacteria</taxon>
        <taxon>Bacillati</taxon>
        <taxon>Bacillota</taxon>
        <taxon>Bacilli</taxon>
        <taxon>Lactobacillales</taxon>
        <taxon>Lactobacillaceae</taxon>
        <taxon>Limosilactobacillus</taxon>
    </lineage>
</organism>
<dbReference type="RefSeq" id="WP_269257199.1">
    <property type="nucleotide sequence ID" value="NZ_CAUPFI010000002.1"/>
</dbReference>
<sequence>MTDNNGLDTIKYQGNQYVVIDTVLPGDQSYYVDDFNGRQGDNLRQVNVCLKNHGEFWNLGNYKVNLVGRDADNVLKATQSAKIINAARGLVRLAIPAEFYQATGEYTDAFLQIVDDNGTIISSVRVDFEVLYNGTLISKVESQLYLGQISEFIKAAQAQVDTISTDVKSVQQSAIAINDLINTYLQTVKTNAAAVTGKDNQWTAKQTFNQGLETPSATVDNDMAVGGTITANKLAGQAMTDIMKAIAAIPVTTTNSVTRNYTCSDGVSKPGGSDDFLLQKTDFGSGVSLIVGSGNLNFNNPGNNAISRLQMPWAVGRGAGFVGTMYLYSKYAVRLDPDNQGQIDFACSDAVSGTVWCSFILLTTR</sequence>
<dbReference type="Gene3D" id="2.60.40.3350">
    <property type="match status" value="1"/>
</dbReference>
<dbReference type="Proteomes" id="UP001527392">
    <property type="component" value="Unassembled WGS sequence"/>
</dbReference>
<keyword evidence="2" id="KW-1185">Reference proteome</keyword>
<gene>
    <name evidence="1" type="ORF">L2504_02650</name>
</gene>
<reference evidence="1 2" key="1">
    <citation type="submission" date="2022-01" db="EMBL/GenBank/DDBJ databases">
        <title>VMRC isolate genome collection.</title>
        <authorList>
            <person name="France M."/>
            <person name="Rutt L."/>
            <person name="Humphrys M."/>
            <person name="Ravel J."/>
        </authorList>
    </citation>
    <scope>NUCLEOTIDE SEQUENCE [LARGE SCALE GENOMIC DNA]</scope>
    <source>
        <strain evidence="1 2">C0030B4</strain>
    </source>
</reference>